<evidence type="ECO:0000256" key="20">
    <source>
        <dbReference type="ARBA" id="ARBA00029719"/>
    </source>
</evidence>
<dbReference type="GO" id="GO:0055070">
    <property type="term" value="P:copper ion homeostasis"/>
    <property type="evidence" value="ECO:0007669"/>
    <property type="project" value="TreeGrafter"/>
</dbReference>
<dbReference type="InterPro" id="IPR023298">
    <property type="entry name" value="ATPase_P-typ_TM_dom_sf"/>
</dbReference>
<name>A0A0Q3QKY6_9BACI</name>
<evidence type="ECO:0000313" key="25">
    <source>
        <dbReference type="EMBL" id="KQL18334.1"/>
    </source>
</evidence>
<dbReference type="NCBIfam" id="TIGR01525">
    <property type="entry name" value="ATPase-IB_hvy"/>
    <property type="match status" value="1"/>
</dbReference>
<dbReference type="PROSITE" id="PS50846">
    <property type="entry name" value="HMA_2"/>
    <property type="match status" value="1"/>
</dbReference>
<dbReference type="InterPro" id="IPR017969">
    <property type="entry name" value="Heavy-metal-associated_CS"/>
</dbReference>
<dbReference type="InterPro" id="IPR044492">
    <property type="entry name" value="P_typ_ATPase_HD_dom"/>
</dbReference>
<dbReference type="Pfam" id="PF00122">
    <property type="entry name" value="E1-E2_ATPase"/>
    <property type="match status" value="1"/>
</dbReference>
<evidence type="ECO:0000256" key="8">
    <source>
        <dbReference type="ARBA" id="ARBA00022692"/>
    </source>
</evidence>
<keyword evidence="9 23" id="KW-0479">Metal-binding</keyword>
<evidence type="ECO:0000256" key="12">
    <source>
        <dbReference type="ARBA" id="ARBA00022796"/>
    </source>
</evidence>
<evidence type="ECO:0000256" key="10">
    <source>
        <dbReference type="ARBA" id="ARBA00022737"/>
    </source>
</evidence>
<keyword evidence="13 23" id="KW-0067">ATP-binding</keyword>
<dbReference type="SFLD" id="SFLDF00027">
    <property type="entry name" value="p-type_atpase"/>
    <property type="match status" value="1"/>
</dbReference>
<dbReference type="GO" id="GO:0016887">
    <property type="term" value="F:ATP hydrolysis activity"/>
    <property type="evidence" value="ECO:0007669"/>
    <property type="project" value="InterPro"/>
</dbReference>
<proteinExistence type="inferred from homology"/>
<feature type="domain" description="HMA" evidence="24">
    <location>
        <begin position="3"/>
        <end position="69"/>
    </location>
</feature>
<keyword evidence="17" id="KW-0186">Copper</keyword>
<dbReference type="InterPro" id="IPR001757">
    <property type="entry name" value="P_typ_ATPase"/>
</dbReference>
<dbReference type="PROSITE" id="PS01229">
    <property type="entry name" value="COF_2"/>
    <property type="match status" value="1"/>
</dbReference>
<dbReference type="CDD" id="cd00371">
    <property type="entry name" value="HMA"/>
    <property type="match status" value="1"/>
</dbReference>
<dbReference type="InterPro" id="IPR059000">
    <property type="entry name" value="ATPase_P-type_domA"/>
</dbReference>
<keyword evidence="15" id="KW-1278">Translocase</keyword>
<dbReference type="InterPro" id="IPR023214">
    <property type="entry name" value="HAD_sf"/>
</dbReference>
<keyword evidence="11 23" id="KW-0547">Nucleotide-binding</keyword>
<evidence type="ECO:0000256" key="19">
    <source>
        <dbReference type="ARBA" id="ARBA00023136"/>
    </source>
</evidence>
<dbReference type="STRING" id="1637975.AN957_06905"/>
<evidence type="ECO:0000256" key="16">
    <source>
        <dbReference type="ARBA" id="ARBA00022989"/>
    </source>
</evidence>
<gene>
    <name evidence="25" type="ORF">AN957_06905</name>
</gene>
<dbReference type="PROSITE" id="PS01047">
    <property type="entry name" value="HMA_1"/>
    <property type="match status" value="1"/>
</dbReference>
<feature type="transmembrane region" description="Helical" evidence="23">
    <location>
        <begin position="127"/>
        <end position="145"/>
    </location>
</feature>
<dbReference type="NCBIfam" id="TIGR01511">
    <property type="entry name" value="ATPase-IB1_Cu"/>
    <property type="match status" value="1"/>
</dbReference>
<dbReference type="FunFam" id="3.30.70.100:FF:000005">
    <property type="entry name" value="Copper-exporting P-type ATPase A"/>
    <property type="match status" value="1"/>
</dbReference>
<dbReference type="GO" id="GO:0005507">
    <property type="term" value="F:copper ion binding"/>
    <property type="evidence" value="ECO:0007669"/>
    <property type="project" value="TreeGrafter"/>
</dbReference>
<dbReference type="GO" id="GO:0140581">
    <property type="term" value="F:P-type monovalent copper transporter activity"/>
    <property type="evidence" value="ECO:0007669"/>
    <property type="project" value="UniProtKB-EC"/>
</dbReference>
<comment type="caution">
    <text evidence="25">The sequence shown here is derived from an EMBL/GenBank/DDBJ whole genome shotgun (WGS) entry which is preliminary data.</text>
</comment>
<dbReference type="SUPFAM" id="SSF55008">
    <property type="entry name" value="HMA, heavy metal-associated domain"/>
    <property type="match status" value="1"/>
</dbReference>
<feature type="transmembrane region" description="Helical" evidence="23">
    <location>
        <begin position="688"/>
        <end position="705"/>
    </location>
</feature>
<evidence type="ECO:0000256" key="23">
    <source>
        <dbReference type="RuleBase" id="RU362081"/>
    </source>
</evidence>
<dbReference type="PANTHER" id="PTHR43520">
    <property type="entry name" value="ATP7, ISOFORM B"/>
    <property type="match status" value="1"/>
</dbReference>
<dbReference type="GO" id="GO:0005886">
    <property type="term" value="C:plasma membrane"/>
    <property type="evidence" value="ECO:0007669"/>
    <property type="project" value="UniProtKB-SubCell"/>
</dbReference>
<feature type="transmembrane region" description="Helical" evidence="23">
    <location>
        <begin position="157"/>
        <end position="179"/>
    </location>
</feature>
<comment type="similarity">
    <text evidence="2 23">Belongs to the cation transport ATPase (P-type) (TC 3.A.3) family. Type IB subfamily.</text>
</comment>
<dbReference type="SUPFAM" id="SSF81653">
    <property type="entry name" value="Calcium ATPase, transduction domain A"/>
    <property type="match status" value="1"/>
</dbReference>
<feature type="transmembrane region" description="Helical" evidence="23">
    <location>
        <begin position="191"/>
        <end position="211"/>
    </location>
</feature>
<keyword evidence="5" id="KW-0813">Transport</keyword>
<dbReference type="PRINTS" id="PR00942">
    <property type="entry name" value="CUATPASEI"/>
</dbReference>
<accession>A0A0Q3QKY6</accession>
<dbReference type="Pfam" id="PF00403">
    <property type="entry name" value="HMA"/>
    <property type="match status" value="1"/>
</dbReference>
<dbReference type="InterPro" id="IPR036163">
    <property type="entry name" value="HMA_dom_sf"/>
</dbReference>
<dbReference type="InterPro" id="IPR006121">
    <property type="entry name" value="HMA_dom"/>
</dbReference>
<comment type="catalytic activity">
    <reaction evidence="21">
        <text>Cu(+)(in) + ATP + H2O = Cu(+)(out) + ADP + phosphate + H(+)</text>
        <dbReference type="Rhea" id="RHEA:25792"/>
        <dbReference type="ChEBI" id="CHEBI:15377"/>
        <dbReference type="ChEBI" id="CHEBI:15378"/>
        <dbReference type="ChEBI" id="CHEBI:30616"/>
        <dbReference type="ChEBI" id="CHEBI:43474"/>
        <dbReference type="ChEBI" id="CHEBI:49552"/>
        <dbReference type="ChEBI" id="CHEBI:456216"/>
        <dbReference type="EC" id="7.2.2.8"/>
    </reaction>
</comment>
<dbReference type="Gene3D" id="3.40.1110.10">
    <property type="entry name" value="Calcium-transporting ATPase, cytoplasmic domain N"/>
    <property type="match status" value="1"/>
</dbReference>
<dbReference type="Gene3D" id="3.30.70.100">
    <property type="match status" value="1"/>
</dbReference>
<feature type="transmembrane region" description="Helical" evidence="23">
    <location>
        <begin position="345"/>
        <end position="368"/>
    </location>
</feature>
<dbReference type="SUPFAM" id="SSF81665">
    <property type="entry name" value="Calcium ATPase, transmembrane domain M"/>
    <property type="match status" value="1"/>
</dbReference>
<comment type="subcellular location">
    <subcellularLocation>
        <location evidence="1">Cell membrane</location>
        <topology evidence="1">Multi-pass membrane protein</topology>
    </subcellularLocation>
</comment>
<evidence type="ECO:0000256" key="11">
    <source>
        <dbReference type="ARBA" id="ARBA00022741"/>
    </source>
</evidence>
<dbReference type="PRINTS" id="PR00943">
    <property type="entry name" value="CUATPASE"/>
</dbReference>
<evidence type="ECO:0000256" key="9">
    <source>
        <dbReference type="ARBA" id="ARBA00022723"/>
    </source>
</evidence>
<evidence type="ECO:0000256" key="17">
    <source>
        <dbReference type="ARBA" id="ARBA00023008"/>
    </source>
</evidence>
<evidence type="ECO:0000256" key="7">
    <source>
        <dbReference type="ARBA" id="ARBA00022553"/>
    </source>
</evidence>
<keyword evidence="14" id="KW-0460">Magnesium</keyword>
<dbReference type="EMBL" id="LJIX01000006">
    <property type="protein sequence ID" value="KQL18334.1"/>
    <property type="molecule type" value="Genomic_DNA"/>
</dbReference>
<dbReference type="SFLD" id="SFLDG00002">
    <property type="entry name" value="C1.7:_P-type_atpase_like"/>
    <property type="match status" value="1"/>
</dbReference>
<evidence type="ECO:0000256" key="4">
    <source>
        <dbReference type="ARBA" id="ARBA00015102"/>
    </source>
</evidence>
<feature type="transmembrane region" description="Helical" evidence="23">
    <location>
        <begin position="380"/>
        <end position="402"/>
    </location>
</feature>
<dbReference type="Proteomes" id="UP000050996">
    <property type="component" value="Unassembled WGS sequence"/>
</dbReference>
<dbReference type="FunFam" id="2.70.150.10:FF:000002">
    <property type="entry name" value="Copper-transporting ATPase 1, putative"/>
    <property type="match status" value="1"/>
</dbReference>
<evidence type="ECO:0000256" key="21">
    <source>
        <dbReference type="ARBA" id="ARBA00049289"/>
    </source>
</evidence>
<dbReference type="PROSITE" id="PS00154">
    <property type="entry name" value="ATPASE_E1_E2"/>
    <property type="match status" value="1"/>
</dbReference>
<dbReference type="RefSeq" id="WP_056683043.1">
    <property type="nucleotide sequence ID" value="NZ_LJIX01000006.1"/>
</dbReference>
<dbReference type="InterPro" id="IPR023299">
    <property type="entry name" value="ATPase_P-typ_cyto_dom_N"/>
</dbReference>
<dbReference type="Gene3D" id="3.40.50.1000">
    <property type="entry name" value="HAD superfamily/HAD-like"/>
    <property type="match status" value="1"/>
</dbReference>
<sequence>MKETNHLEIRGMHCAACATRIEKAVSKIDGVEEIHVNLTTEKGRVTFSNTKININEIIKKINTIGFDAEIDRKNNLQSEMEKHRAITVLKWQFFVSALLTFPLAWAMFSHFSWASFITVPEVFINPLFQFAITIPIQFIIGYQFYERAWKSLKSGSANMDVLVILSTSAAFFYSHYLTFTHLNTLERPHSIVLFYETSAFIITFILLGKLLEARTKMRTTEAIKKLYQLQAKTATLYLNGKESQSPVYKLSPGNVIIVKSGEKVPIDGQVIEGNSMIDESLLTGESAAIEKGIGHHVYAGTINQNGTLKIKVTKRDSETTLSQIIRIVEEAQSSKAPIQHIADKVTGIFVPIIIVISMLTFVLWYVMIQPGQLSEALEKVIAVLIIACPCALGLATPTSVMVGSGRAAQTGILFKEGKYLEVLGKSNVVILDKTGTITKGEPQVTDMYVESFSESDFFEMIGAVEGASGHPVAKAIVKESKKRVFHFPSASEVLTIPGYGIKAFVKGKEVLISNPSYFIKNKLYVPSRADKEIKRFEQEGKTVMLVAINARFAGIIAVADEVKQSSKSAITRLKQMGMDVIMLTGDNEKIALSIAKKTGIEKVQANITPQKKAEIIQSFQDEGKHVVMVGDGINDAPALTVADVGIAMGTGSDIAIESGDITVIKGDLSKVVDAIKISKATMTNIRKNFVWAFLYNMISIPFAMFGLLAPWLAGAVMAFSSVSVVLNSLRLQKTRI</sequence>
<keyword evidence="12" id="KW-0187">Copper transport</keyword>
<dbReference type="SUPFAM" id="SSF56784">
    <property type="entry name" value="HAD-like"/>
    <property type="match status" value="1"/>
</dbReference>
<keyword evidence="8 23" id="KW-0812">Transmembrane</keyword>
<keyword evidence="7" id="KW-0597">Phosphoprotein</keyword>
<keyword evidence="26" id="KW-1185">Reference proteome</keyword>
<keyword evidence="6 23" id="KW-1003">Cell membrane</keyword>
<dbReference type="PANTHER" id="PTHR43520:SF8">
    <property type="entry name" value="P-TYPE CU(+) TRANSPORTER"/>
    <property type="match status" value="1"/>
</dbReference>
<comment type="function">
    <text evidence="22">Involved in copper export.</text>
</comment>
<organism evidence="25 26">
    <name type="scientific">Cytobacillus solani</name>
    <dbReference type="NCBI Taxonomy" id="1637975"/>
    <lineage>
        <taxon>Bacteria</taxon>
        <taxon>Bacillati</taxon>
        <taxon>Bacillota</taxon>
        <taxon>Bacilli</taxon>
        <taxon>Bacillales</taxon>
        <taxon>Bacillaceae</taxon>
        <taxon>Cytobacillus</taxon>
    </lineage>
</organism>
<dbReference type="PRINTS" id="PR00119">
    <property type="entry name" value="CATATPASE"/>
</dbReference>
<evidence type="ECO:0000313" key="26">
    <source>
        <dbReference type="Proteomes" id="UP000050996"/>
    </source>
</evidence>
<dbReference type="NCBIfam" id="TIGR01494">
    <property type="entry name" value="ATPase_P-type"/>
    <property type="match status" value="1"/>
</dbReference>
<reference evidence="25 26" key="1">
    <citation type="submission" date="2015-09" db="EMBL/GenBank/DDBJ databases">
        <title>Genome sequencing project for genomic taxonomy and phylogenomics of Bacillus-like bacteria.</title>
        <authorList>
            <person name="Liu B."/>
            <person name="Wang J."/>
            <person name="Zhu Y."/>
            <person name="Liu G."/>
            <person name="Chen Q."/>
            <person name="Chen Z."/>
            <person name="Lan J."/>
            <person name="Che J."/>
            <person name="Ge C."/>
            <person name="Shi H."/>
            <person name="Pan Z."/>
            <person name="Liu X."/>
        </authorList>
    </citation>
    <scope>NUCLEOTIDE SEQUENCE [LARGE SCALE GENOMIC DNA]</scope>
    <source>
        <strain evidence="25 26">FJAT-18043</strain>
    </source>
</reference>
<keyword evidence="10" id="KW-0677">Repeat</keyword>
<evidence type="ECO:0000256" key="15">
    <source>
        <dbReference type="ARBA" id="ARBA00022967"/>
    </source>
</evidence>
<evidence type="ECO:0000259" key="24">
    <source>
        <dbReference type="PROSITE" id="PS50846"/>
    </source>
</evidence>
<keyword evidence="19 23" id="KW-0472">Membrane</keyword>
<dbReference type="Gene3D" id="2.70.150.10">
    <property type="entry name" value="Calcium-transporting ATPase, cytoplasmic transduction domain A"/>
    <property type="match status" value="1"/>
</dbReference>
<dbReference type="PATRIC" id="fig|1637975.4.peg.1090"/>
<evidence type="ECO:0000256" key="22">
    <source>
        <dbReference type="ARBA" id="ARBA00055366"/>
    </source>
</evidence>
<feature type="transmembrane region" description="Helical" evidence="23">
    <location>
        <begin position="88"/>
        <end position="107"/>
    </location>
</feature>
<dbReference type="FunFam" id="3.40.50.1000:FF:000144">
    <property type="entry name" value="copper-transporting ATPase 1 isoform X2"/>
    <property type="match status" value="1"/>
</dbReference>
<dbReference type="AlphaFoldDB" id="A0A0Q3QKY6"/>
<evidence type="ECO:0000256" key="2">
    <source>
        <dbReference type="ARBA" id="ARBA00006024"/>
    </source>
</evidence>
<dbReference type="InterPro" id="IPR018303">
    <property type="entry name" value="ATPase_P-typ_P_site"/>
</dbReference>
<dbReference type="InterPro" id="IPR027256">
    <property type="entry name" value="P-typ_ATPase_IB"/>
</dbReference>
<evidence type="ECO:0000256" key="14">
    <source>
        <dbReference type="ARBA" id="ARBA00022842"/>
    </source>
</evidence>
<dbReference type="Pfam" id="PF00702">
    <property type="entry name" value="Hydrolase"/>
    <property type="match status" value="1"/>
</dbReference>
<dbReference type="SFLD" id="SFLDS00003">
    <property type="entry name" value="Haloacid_Dehalogenase"/>
    <property type="match status" value="1"/>
</dbReference>
<keyword evidence="18" id="KW-0406">Ion transport</keyword>
<keyword evidence="16 23" id="KW-1133">Transmembrane helix</keyword>
<dbReference type="InterPro" id="IPR008250">
    <property type="entry name" value="ATPase_P-typ_transduc_dom_A_sf"/>
</dbReference>
<evidence type="ECO:0000256" key="6">
    <source>
        <dbReference type="ARBA" id="ARBA00022475"/>
    </source>
</evidence>
<evidence type="ECO:0000256" key="3">
    <source>
        <dbReference type="ARBA" id="ARBA00012517"/>
    </source>
</evidence>
<evidence type="ECO:0000256" key="18">
    <source>
        <dbReference type="ARBA" id="ARBA00023065"/>
    </source>
</evidence>
<dbReference type="EC" id="7.2.2.8" evidence="3"/>
<evidence type="ECO:0000256" key="13">
    <source>
        <dbReference type="ARBA" id="ARBA00022840"/>
    </source>
</evidence>
<evidence type="ECO:0000256" key="1">
    <source>
        <dbReference type="ARBA" id="ARBA00004651"/>
    </source>
</evidence>
<dbReference type="GO" id="GO:0043682">
    <property type="term" value="F:P-type divalent copper transporter activity"/>
    <property type="evidence" value="ECO:0007669"/>
    <property type="project" value="TreeGrafter"/>
</dbReference>
<dbReference type="CDD" id="cd02094">
    <property type="entry name" value="P-type_ATPase_Cu-like"/>
    <property type="match status" value="1"/>
</dbReference>
<dbReference type="InterPro" id="IPR036412">
    <property type="entry name" value="HAD-like_sf"/>
</dbReference>
<protein>
    <recommendedName>
        <fullName evidence="4">Copper-exporting P-type ATPase</fullName>
        <ecNumber evidence="3">7.2.2.8</ecNumber>
    </recommendedName>
    <alternativeName>
        <fullName evidence="20">Copper-exporting P-type ATPase A</fullName>
    </alternativeName>
</protein>
<evidence type="ECO:0000256" key="5">
    <source>
        <dbReference type="ARBA" id="ARBA00022448"/>
    </source>
</evidence>
<dbReference type="GO" id="GO:0005524">
    <property type="term" value="F:ATP binding"/>
    <property type="evidence" value="ECO:0007669"/>
    <property type="project" value="UniProtKB-UniRule"/>
</dbReference>